<evidence type="ECO:0000256" key="1">
    <source>
        <dbReference type="ARBA" id="ARBA00004613"/>
    </source>
</evidence>
<dbReference type="Pfam" id="PF00386">
    <property type="entry name" value="C1q"/>
    <property type="match status" value="1"/>
</dbReference>
<organism evidence="5">
    <name type="scientific">Cornu aspersum</name>
    <name type="common">Brown garden snail</name>
    <name type="synonym">Helix aspersa</name>
    <dbReference type="NCBI Taxonomy" id="6535"/>
    <lineage>
        <taxon>Eukaryota</taxon>
        <taxon>Metazoa</taxon>
        <taxon>Spiralia</taxon>
        <taxon>Lophotrochozoa</taxon>
        <taxon>Mollusca</taxon>
        <taxon>Gastropoda</taxon>
        <taxon>Heterobranchia</taxon>
        <taxon>Euthyneura</taxon>
        <taxon>Panpulmonata</taxon>
        <taxon>Eupulmonata</taxon>
        <taxon>Stylommatophora</taxon>
        <taxon>Helicina</taxon>
        <taxon>Helicoidea</taxon>
        <taxon>Helicidae</taxon>
        <taxon>Cornu</taxon>
        <taxon>Cornu</taxon>
    </lineage>
</organism>
<evidence type="ECO:0000256" key="2">
    <source>
        <dbReference type="ARBA" id="ARBA00022525"/>
    </source>
</evidence>
<dbReference type="Gene3D" id="2.60.120.40">
    <property type="match status" value="1"/>
</dbReference>
<comment type="subcellular location">
    <subcellularLocation>
        <location evidence="1">Secreted</location>
    </subcellularLocation>
</comment>
<dbReference type="SMR" id="A0A6B7KL98"/>
<dbReference type="InterPro" id="IPR001073">
    <property type="entry name" value="C1q_dom"/>
</dbReference>
<evidence type="ECO:0000256" key="3">
    <source>
        <dbReference type="SAM" id="SignalP"/>
    </source>
</evidence>
<dbReference type="SUPFAM" id="SSF49842">
    <property type="entry name" value="TNF-like"/>
    <property type="match status" value="1"/>
</dbReference>
<sequence>MSLAIFVGVAIYAAAAAAQEFIGNVAFTAAFTEDTSVAEGRLVQYPVVFTNHGSGYNSNTGIFIATKGGLYVFHIHGQPTAGNDFSLTLYHNDNPIITASGRQQGDNVGTGSNSVTLRLKKNDRVSVKADIRSSLRGSSDSVFSTFSGYLIGLLTSSEL</sequence>
<name>A0A6B7KL98_CORAP</name>
<dbReference type="GO" id="GO:0005581">
    <property type="term" value="C:collagen trimer"/>
    <property type="evidence" value="ECO:0007669"/>
    <property type="project" value="UniProtKB-KW"/>
</dbReference>
<proteinExistence type="evidence at transcript level"/>
<dbReference type="PRINTS" id="PR00007">
    <property type="entry name" value="COMPLEMNTC1Q"/>
</dbReference>
<dbReference type="SMART" id="SM00110">
    <property type="entry name" value="C1Q"/>
    <property type="match status" value="1"/>
</dbReference>
<evidence type="ECO:0000313" key="5">
    <source>
        <dbReference type="EMBL" id="QEG59314.1"/>
    </source>
</evidence>
<evidence type="ECO:0000259" key="4">
    <source>
        <dbReference type="PROSITE" id="PS50871"/>
    </source>
</evidence>
<dbReference type="InterPro" id="IPR050392">
    <property type="entry name" value="Collagen/C1q_domain"/>
</dbReference>
<keyword evidence="3" id="KW-0732">Signal</keyword>
<reference evidence="5" key="1">
    <citation type="submission" date="2019-01" db="EMBL/GenBank/DDBJ databases">
        <authorList>
            <person name="Pitt S.J."/>
            <person name="Gunn A."/>
            <person name="Symonds R.C."/>
        </authorList>
    </citation>
    <scope>NUCLEOTIDE SEQUENCE</scope>
</reference>
<keyword evidence="2" id="KW-0964">Secreted</keyword>
<dbReference type="InterPro" id="IPR008983">
    <property type="entry name" value="Tumour_necrosis_fac-like_dom"/>
</dbReference>
<protein>
    <submittedName>
        <fullName evidence="5">Mucus protein</fullName>
    </submittedName>
</protein>
<dbReference type="EMBL" id="MK393387">
    <property type="protein sequence ID" value="QEG59314.1"/>
    <property type="molecule type" value="mRNA"/>
</dbReference>
<feature type="signal peptide" evidence="3">
    <location>
        <begin position="1"/>
        <end position="18"/>
    </location>
</feature>
<dbReference type="PANTHER" id="PTHR15427">
    <property type="entry name" value="EMILIN ELASTIN MICROFIBRIL INTERFACE-LOCATED PROTEIN ELASTIN MICROFIBRIL INTERFACER"/>
    <property type="match status" value="1"/>
</dbReference>
<dbReference type="AlphaFoldDB" id="A0A6B7KL98"/>
<feature type="chain" id="PRO_5025693353" evidence="3">
    <location>
        <begin position="19"/>
        <end position="159"/>
    </location>
</feature>
<dbReference type="PROSITE" id="PS50871">
    <property type="entry name" value="C1Q"/>
    <property type="match status" value="1"/>
</dbReference>
<accession>A0A6B7KL98</accession>
<dbReference type="PANTHER" id="PTHR15427:SF33">
    <property type="entry name" value="COLLAGEN IV NC1 DOMAIN-CONTAINING PROTEIN"/>
    <property type="match status" value="1"/>
</dbReference>
<feature type="domain" description="C1q" evidence="4">
    <location>
        <begin position="20"/>
        <end position="157"/>
    </location>
</feature>